<dbReference type="Proteomes" id="UP000554482">
    <property type="component" value="Unassembled WGS sequence"/>
</dbReference>
<comment type="caution">
    <text evidence="3">The sequence shown here is derived from an EMBL/GenBank/DDBJ whole genome shotgun (WGS) entry which is preliminary data.</text>
</comment>
<evidence type="ECO:0000256" key="1">
    <source>
        <dbReference type="SAM" id="MobiDB-lite"/>
    </source>
</evidence>
<dbReference type="OrthoDB" id="1722366at2759"/>
<feature type="region of interest" description="Disordered" evidence="1">
    <location>
        <begin position="104"/>
        <end position="206"/>
    </location>
</feature>
<keyword evidence="4" id="KW-1185">Reference proteome</keyword>
<evidence type="ECO:0000256" key="2">
    <source>
        <dbReference type="SAM" id="SignalP"/>
    </source>
</evidence>
<accession>A0A7J6XA01</accession>
<feature type="signal peptide" evidence="2">
    <location>
        <begin position="1"/>
        <end position="27"/>
    </location>
</feature>
<proteinExistence type="predicted"/>
<organism evidence="3 4">
    <name type="scientific">Thalictrum thalictroides</name>
    <name type="common">Rue-anemone</name>
    <name type="synonym">Anemone thalictroides</name>
    <dbReference type="NCBI Taxonomy" id="46969"/>
    <lineage>
        <taxon>Eukaryota</taxon>
        <taxon>Viridiplantae</taxon>
        <taxon>Streptophyta</taxon>
        <taxon>Embryophyta</taxon>
        <taxon>Tracheophyta</taxon>
        <taxon>Spermatophyta</taxon>
        <taxon>Magnoliopsida</taxon>
        <taxon>Ranunculales</taxon>
        <taxon>Ranunculaceae</taxon>
        <taxon>Thalictroideae</taxon>
        <taxon>Thalictrum</taxon>
    </lineage>
</organism>
<feature type="chain" id="PRO_5029626520" evidence="2">
    <location>
        <begin position="28"/>
        <end position="206"/>
    </location>
</feature>
<gene>
    <name evidence="3" type="ORF">FRX31_004130</name>
</gene>
<sequence>MTLVTSILKTMLVVVVVIMFLISLGNAAPVCQGKCEDIPDCNNFCKRIGGYRGGKYEGKTPSRSPTDLPTTIGFSFIDLLPELAMGEGNKALFGISKSLSYTSSSSPISKGKNHGRAATAAVKAAREGGNGQHPGQQQWQHRAGVPGSSTGQHRATTLSNSGSIGQEHRAAAPRMCIRQQHRAKVTCERGNRKQQRAKNKQSAHQF</sequence>
<reference evidence="3 4" key="1">
    <citation type="submission" date="2020-06" db="EMBL/GenBank/DDBJ databases">
        <title>Transcriptomic and genomic resources for Thalictrum thalictroides and T. hernandezii: Facilitating candidate gene discovery in an emerging model plant lineage.</title>
        <authorList>
            <person name="Arias T."/>
            <person name="Riano-Pachon D.M."/>
            <person name="Di Stilio V.S."/>
        </authorList>
    </citation>
    <scope>NUCLEOTIDE SEQUENCE [LARGE SCALE GENOMIC DNA]</scope>
    <source>
        <strain evidence="4">cv. WT478/WT964</strain>
        <tissue evidence="3">Leaves</tissue>
    </source>
</reference>
<feature type="compositionally biased region" description="Polar residues" evidence="1">
    <location>
        <begin position="147"/>
        <end position="164"/>
    </location>
</feature>
<dbReference type="EMBL" id="JABWDY010002933">
    <property type="protein sequence ID" value="KAF5206283.1"/>
    <property type="molecule type" value="Genomic_DNA"/>
</dbReference>
<feature type="compositionally biased region" description="Basic residues" evidence="1">
    <location>
        <begin position="192"/>
        <end position="206"/>
    </location>
</feature>
<protein>
    <submittedName>
        <fullName evidence="3">Uncharacterized protein</fullName>
    </submittedName>
</protein>
<dbReference type="AlphaFoldDB" id="A0A7J6XA01"/>
<evidence type="ECO:0000313" key="3">
    <source>
        <dbReference type="EMBL" id="KAF5206283.1"/>
    </source>
</evidence>
<keyword evidence="2" id="KW-0732">Signal</keyword>
<name>A0A7J6XA01_THATH</name>
<evidence type="ECO:0000313" key="4">
    <source>
        <dbReference type="Proteomes" id="UP000554482"/>
    </source>
</evidence>